<sequence length="98" mass="11308">RIEDESDFDALKFSKDIKQSFMRVYENIGIQDEQLKNEVLHNIDKTQLYVCAPMIYYGAELKGLFSAQVVPNDEFVSSIAGKKIFAFLNFVYENAKTK</sequence>
<feature type="non-terminal residue" evidence="2">
    <location>
        <position position="98"/>
    </location>
</feature>
<dbReference type="InterPro" id="IPR057219">
    <property type="entry name" value="DUF7897"/>
</dbReference>
<accession>A0AAW5EMF0</accession>
<organism evidence="2 3">
    <name type="scientific">Campylobacter jejuni</name>
    <dbReference type="NCBI Taxonomy" id="197"/>
    <lineage>
        <taxon>Bacteria</taxon>
        <taxon>Pseudomonadati</taxon>
        <taxon>Campylobacterota</taxon>
        <taxon>Epsilonproteobacteria</taxon>
        <taxon>Campylobacterales</taxon>
        <taxon>Campylobacteraceae</taxon>
        <taxon>Campylobacter</taxon>
    </lineage>
</organism>
<feature type="domain" description="DUF7897" evidence="1">
    <location>
        <begin position="1"/>
        <end position="98"/>
    </location>
</feature>
<evidence type="ECO:0000259" key="1">
    <source>
        <dbReference type="Pfam" id="PF25448"/>
    </source>
</evidence>
<dbReference type="Pfam" id="PF25448">
    <property type="entry name" value="DUF7897"/>
    <property type="match status" value="1"/>
</dbReference>
<reference evidence="2" key="1">
    <citation type="submission" date="2021-12" db="EMBL/GenBank/DDBJ databases">
        <title>Prevalence of phenicol resistance gene fexA in Campylobacter isolated from poultry supply chain.</title>
        <authorList>
            <person name="Tang B."/>
            <person name="Zheng X."/>
            <person name="Lin J."/>
            <person name="Lin R."/>
            <person name="Yang H."/>
            <person name="Shen Z."/>
            <person name="Xia F."/>
        </authorList>
    </citation>
    <scope>NUCLEOTIDE SEQUENCE</scope>
    <source>
        <strain evidence="2">CJHN2011004</strain>
    </source>
</reference>
<name>A0AAW5EMF0_CAMJU</name>
<evidence type="ECO:0000313" key="2">
    <source>
        <dbReference type="EMBL" id="MCH3853722.1"/>
    </source>
</evidence>
<dbReference type="Proteomes" id="UP001199644">
    <property type="component" value="Unassembled WGS sequence"/>
</dbReference>
<dbReference type="AlphaFoldDB" id="A0AAW5EMF0"/>
<proteinExistence type="predicted"/>
<dbReference type="EMBL" id="JAJUOL010001218">
    <property type="protein sequence ID" value="MCH3853722.1"/>
    <property type="molecule type" value="Genomic_DNA"/>
</dbReference>
<protein>
    <recommendedName>
        <fullName evidence="1">DUF7897 domain-containing protein</fullName>
    </recommendedName>
</protein>
<feature type="non-terminal residue" evidence="2">
    <location>
        <position position="1"/>
    </location>
</feature>
<comment type="caution">
    <text evidence="2">The sequence shown here is derived from an EMBL/GenBank/DDBJ whole genome shotgun (WGS) entry which is preliminary data.</text>
</comment>
<gene>
    <name evidence="2" type="ORF">LZC39_16670</name>
</gene>
<evidence type="ECO:0000313" key="3">
    <source>
        <dbReference type="Proteomes" id="UP001199644"/>
    </source>
</evidence>